<evidence type="ECO:0000313" key="1">
    <source>
        <dbReference type="EMBL" id="BDM67549.1"/>
    </source>
</evidence>
<organism evidence="1 2">
    <name type="scientific">Streptomyces nigrescens</name>
    <dbReference type="NCBI Taxonomy" id="1920"/>
    <lineage>
        <taxon>Bacteria</taxon>
        <taxon>Bacillati</taxon>
        <taxon>Actinomycetota</taxon>
        <taxon>Actinomycetes</taxon>
        <taxon>Kitasatosporales</taxon>
        <taxon>Streptomycetaceae</taxon>
        <taxon>Streptomyces</taxon>
    </lineage>
</organism>
<reference evidence="1" key="1">
    <citation type="submission" date="2022-06" db="EMBL/GenBank/DDBJ databases">
        <title>Complete genome sequence of Streptomyces nigrescens HEK616.</title>
        <authorList>
            <person name="Asamizu S."/>
            <person name="Onaka H."/>
        </authorList>
    </citation>
    <scope>NUCLEOTIDE SEQUENCE</scope>
    <source>
        <strain evidence="1">HEK616</strain>
    </source>
</reference>
<protein>
    <recommendedName>
        <fullName evidence="3">RuvC-like resolvase</fullName>
    </recommendedName>
</protein>
<dbReference type="Gene3D" id="3.30.420.10">
    <property type="entry name" value="Ribonuclease H-like superfamily/Ribonuclease H"/>
    <property type="match status" value="1"/>
</dbReference>
<evidence type="ECO:0008006" key="3">
    <source>
        <dbReference type="Google" id="ProtNLM"/>
    </source>
</evidence>
<proteinExistence type="predicted"/>
<gene>
    <name evidence="1" type="ORF">HEK616_10360</name>
</gene>
<sequence>MTAELQSAPVTLPSVQEKGEWQPRVVGLDLSLTSTGVAGTNWAYAYRPGRRRSHERLDWLLAAIALSVKDGADLVVVEGAAYAQGGQAGHHELAGLWWLVTQYLWRHRIPYAVVTPHGRTIYATGRANPAQEWPRKDRSRVAKGMVRSVAVERYGVECEGPGRYDQADATILAAMGLDWLGYPTVPVPDSHRRALEAVRWPDLIPAAAN</sequence>
<dbReference type="EMBL" id="AP026073">
    <property type="protein sequence ID" value="BDM67549.1"/>
    <property type="molecule type" value="Genomic_DNA"/>
</dbReference>
<keyword evidence="2" id="KW-1185">Reference proteome</keyword>
<accession>A0ABM7ZMB1</accession>
<evidence type="ECO:0000313" key="2">
    <source>
        <dbReference type="Proteomes" id="UP001059597"/>
    </source>
</evidence>
<dbReference type="RefSeq" id="WP_261951690.1">
    <property type="nucleotide sequence ID" value="NZ_AP026073.1"/>
</dbReference>
<dbReference type="Proteomes" id="UP001059597">
    <property type="component" value="Chromosome"/>
</dbReference>
<dbReference type="InterPro" id="IPR036397">
    <property type="entry name" value="RNaseH_sf"/>
</dbReference>
<name>A0ABM7ZMB1_STRNI</name>